<evidence type="ECO:0008006" key="6">
    <source>
        <dbReference type="Google" id="ProtNLM"/>
    </source>
</evidence>
<dbReference type="InterPro" id="IPR023213">
    <property type="entry name" value="CAT-like_dom_sf"/>
</dbReference>
<keyword evidence="2" id="KW-0808">Transferase</keyword>
<dbReference type="PANTHER" id="PTHR31642">
    <property type="entry name" value="TRICHOTHECENE 3-O-ACETYLTRANSFERASE"/>
    <property type="match status" value="1"/>
</dbReference>
<dbReference type="InterPro" id="IPR050317">
    <property type="entry name" value="Plant_Fungal_Acyltransferase"/>
</dbReference>
<dbReference type="STRING" id="218851.A0A2G5CY17"/>
<dbReference type="GO" id="GO:0016747">
    <property type="term" value="F:acyltransferase activity, transferring groups other than amino-acyl groups"/>
    <property type="evidence" value="ECO:0007669"/>
    <property type="project" value="TreeGrafter"/>
</dbReference>
<dbReference type="EMBL" id="KZ305051">
    <property type="protein sequence ID" value="PIA36120.1"/>
    <property type="molecule type" value="Genomic_DNA"/>
</dbReference>
<dbReference type="Pfam" id="PF02458">
    <property type="entry name" value="Transferase"/>
    <property type="match status" value="1"/>
</dbReference>
<evidence type="ECO:0000313" key="5">
    <source>
        <dbReference type="Proteomes" id="UP000230069"/>
    </source>
</evidence>
<name>A0A2G5CY17_AQUCA</name>
<evidence type="ECO:0000256" key="2">
    <source>
        <dbReference type="ARBA" id="ARBA00022679"/>
    </source>
</evidence>
<evidence type="ECO:0000256" key="1">
    <source>
        <dbReference type="ARBA" id="ARBA00009861"/>
    </source>
</evidence>
<sequence length="455" mass="50774">MVMVSIKSSSTVTPDQATPNVKLWLSECDQIKPYTHAPFFYVYRPQQQAHNSIVSPLETLKSSLSHVLVPYYPLAGRLNWIGGGRFELNCNGMGAEMVEAESESKVEDLGDFCPTPNTKKLLPQVDYTKDISELPLLLVQLTRFKCGGISIGVAISHILVDGRGAFGFISSWANFARGENKLVVEPYHDRTVFYKGDPLAKPHFDHSDLKPSPTLIGQDSADEERNKECTNRMLKLSKIQVNKLQKLANEGRDATSRQYTRYESMAAHIWRCACKARKLQNAQLTSLRIPVDCRNRFKPSLPPGYYGNAVMVPSPIAQVGKVLLGLGDACRIISQAAGEFNDDYIKSSIDFLASQEDLTQLRTGFHTDGKKGRFIGNPNITITSWFGLPIYDADFGWGKPIFMGPVGMGFDGKSYVIPGSDEDGSFVIPIRLQVTHMDDFEKLFYEDIPVRRAFL</sequence>
<dbReference type="InParanoid" id="A0A2G5CY17"/>
<organism evidence="4 5">
    <name type="scientific">Aquilegia coerulea</name>
    <name type="common">Rocky mountain columbine</name>
    <dbReference type="NCBI Taxonomy" id="218851"/>
    <lineage>
        <taxon>Eukaryota</taxon>
        <taxon>Viridiplantae</taxon>
        <taxon>Streptophyta</taxon>
        <taxon>Embryophyta</taxon>
        <taxon>Tracheophyta</taxon>
        <taxon>Spermatophyta</taxon>
        <taxon>Magnoliopsida</taxon>
        <taxon>Ranunculales</taxon>
        <taxon>Ranunculaceae</taxon>
        <taxon>Thalictroideae</taxon>
        <taxon>Aquilegia</taxon>
    </lineage>
</organism>
<keyword evidence="5" id="KW-1185">Reference proteome</keyword>
<dbReference type="FunCoup" id="A0A2G5CY17">
    <property type="interactions" value="104"/>
</dbReference>
<dbReference type="OrthoDB" id="671439at2759"/>
<dbReference type="FunFam" id="3.30.559.10:FF:000008">
    <property type="entry name" value="Tryptamine hydroxycinnamoyl transferase"/>
    <property type="match status" value="1"/>
</dbReference>
<protein>
    <recommendedName>
        <fullName evidence="6">Spermidine hydroxycinnamoyl transferase</fullName>
    </recommendedName>
</protein>
<accession>A0A2G5CY17</accession>
<comment type="similarity">
    <text evidence="1">Belongs to the plant acyltransferase family.</text>
</comment>
<reference evidence="4 5" key="1">
    <citation type="submission" date="2017-09" db="EMBL/GenBank/DDBJ databases">
        <title>WGS assembly of Aquilegia coerulea Goldsmith.</title>
        <authorList>
            <person name="Hodges S."/>
            <person name="Kramer E."/>
            <person name="Nordborg M."/>
            <person name="Tomkins J."/>
            <person name="Borevitz J."/>
            <person name="Derieg N."/>
            <person name="Yan J."/>
            <person name="Mihaltcheva S."/>
            <person name="Hayes R.D."/>
            <person name="Rokhsar D."/>
        </authorList>
    </citation>
    <scope>NUCLEOTIDE SEQUENCE [LARGE SCALE GENOMIC DNA]</scope>
    <source>
        <strain evidence="5">cv. Goldsmith</strain>
    </source>
</reference>
<proteinExistence type="inferred from homology"/>
<keyword evidence="3" id="KW-0012">Acyltransferase</keyword>
<gene>
    <name evidence="4" type="ORF">AQUCO_03400197v1</name>
</gene>
<evidence type="ECO:0000256" key="3">
    <source>
        <dbReference type="ARBA" id="ARBA00023315"/>
    </source>
</evidence>
<evidence type="ECO:0000313" key="4">
    <source>
        <dbReference type="EMBL" id="PIA36120.1"/>
    </source>
</evidence>
<dbReference type="PANTHER" id="PTHR31642:SF324">
    <property type="entry name" value="SPERMIDINE HYDROXYCINNAMOYL TRANSFERASE"/>
    <property type="match status" value="1"/>
</dbReference>
<dbReference type="AlphaFoldDB" id="A0A2G5CY17"/>
<dbReference type="Gene3D" id="3.30.559.10">
    <property type="entry name" value="Chloramphenicol acetyltransferase-like domain"/>
    <property type="match status" value="2"/>
</dbReference>
<dbReference type="Proteomes" id="UP000230069">
    <property type="component" value="Unassembled WGS sequence"/>
</dbReference>